<organism evidence="2 3">
    <name type="scientific">Littorina saxatilis</name>
    <dbReference type="NCBI Taxonomy" id="31220"/>
    <lineage>
        <taxon>Eukaryota</taxon>
        <taxon>Metazoa</taxon>
        <taxon>Spiralia</taxon>
        <taxon>Lophotrochozoa</taxon>
        <taxon>Mollusca</taxon>
        <taxon>Gastropoda</taxon>
        <taxon>Caenogastropoda</taxon>
        <taxon>Littorinimorpha</taxon>
        <taxon>Littorinoidea</taxon>
        <taxon>Littorinidae</taxon>
        <taxon>Littorina</taxon>
    </lineage>
</organism>
<feature type="transmembrane region" description="Helical" evidence="1">
    <location>
        <begin position="518"/>
        <end position="538"/>
    </location>
</feature>
<dbReference type="EMBL" id="JBAMIC010000024">
    <property type="protein sequence ID" value="KAK7090265.1"/>
    <property type="molecule type" value="Genomic_DNA"/>
</dbReference>
<dbReference type="Proteomes" id="UP001374579">
    <property type="component" value="Unassembled WGS sequence"/>
</dbReference>
<feature type="transmembrane region" description="Helical" evidence="1">
    <location>
        <begin position="160"/>
        <end position="178"/>
    </location>
</feature>
<protein>
    <submittedName>
        <fullName evidence="2">Uncharacterized protein</fullName>
    </submittedName>
</protein>
<gene>
    <name evidence="2" type="ORF">V1264_010082</name>
</gene>
<dbReference type="PANTHER" id="PTHR38337">
    <property type="entry name" value="AGAP010540-PA"/>
    <property type="match status" value="1"/>
</dbReference>
<feature type="transmembrane region" description="Helical" evidence="1">
    <location>
        <begin position="446"/>
        <end position="465"/>
    </location>
</feature>
<keyword evidence="1" id="KW-0812">Transmembrane</keyword>
<keyword evidence="1" id="KW-0472">Membrane</keyword>
<keyword evidence="3" id="KW-1185">Reference proteome</keyword>
<evidence type="ECO:0000313" key="3">
    <source>
        <dbReference type="Proteomes" id="UP001374579"/>
    </source>
</evidence>
<feature type="transmembrane region" description="Helical" evidence="1">
    <location>
        <begin position="249"/>
        <end position="267"/>
    </location>
</feature>
<feature type="transmembrane region" description="Helical" evidence="1">
    <location>
        <begin position="354"/>
        <end position="378"/>
    </location>
</feature>
<dbReference type="PANTHER" id="PTHR38337:SF1">
    <property type="entry name" value="GUSTATORY RECEPTOR"/>
    <property type="match status" value="1"/>
</dbReference>
<name>A0AAN9ANY2_9CAEN</name>
<proteinExistence type="predicted"/>
<sequence>MDMTRAQREVSNVAIVGSFADDRSYAMMFKSDDHADADLPDKAPNSPSLPRLTSVHSIQSHSMGLGLSYAAPNPVAEELQHASDMSVENSTESHGTAVSGNSTVRVDITDIEEGSFNFTTSTLRKCKHQVLKPYWGLLMFIGWRTFRHDVIAPKSWRLRLLNFVYPVMIVLLLLYTYMYEMIACEWKLDIKKDLVIITSPRTTPSLNLTTTTPGDIPDSLIGTASTIKHTTPSPSSSTPQACEHIVTTYLIPNILHFIAYIMGLYFFRIQDNEQMYALMEKVFLQANPLQGSSQKKLIAKTRTFLAFGSVWVLMTLVLQGLYVWAYDFPRLGIFETYGPVFHWTTFTVELAGRVVFNSVLLAVVINYGTQCEMVMFYVKGLQLRLQEKSISIKTAFKDTLLLRQSLSLLNGIISKMTTLALVILAELTIIGVSILVLNDADVAKVWVYRSIFPVVWVVMLGFPLFQAARVNSVCLRIKKMSLEMRVFGYLNSSQLELDSFLQFVHFTRLKAKLFHIPILPSYVIAFSTLVAFIFLILVQTSMLGPKNYIV</sequence>
<evidence type="ECO:0000256" key="1">
    <source>
        <dbReference type="SAM" id="Phobius"/>
    </source>
</evidence>
<dbReference type="AlphaFoldDB" id="A0AAN9ANY2"/>
<feature type="transmembrane region" description="Helical" evidence="1">
    <location>
        <begin position="412"/>
        <end position="434"/>
    </location>
</feature>
<evidence type="ECO:0000313" key="2">
    <source>
        <dbReference type="EMBL" id="KAK7090265.1"/>
    </source>
</evidence>
<feature type="transmembrane region" description="Helical" evidence="1">
    <location>
        <begin position="304"/>
        <end position="325"/>
    </location>
</feature>
<keyword evidence="1" id="KW-1133">Transmembrane helix</keyword>
<reference evidence="2 3" key="1">
    <citation type="submission" date="2024-02" db="EMBL/GenBank/DDBJ databases">
        <title>Chromosome-scale genome assembly of the rough periwinkle Littorina saxatilis.</title>
        <authorList>
            <person name="De Jode A."/>
            <person name="Faria R."/>
            <person name="Formenti G."/>
            <person name="Sims Y."/>
            <person name="Smith T.P."/>
            <person name="Tracey A."/>
            <person name="Wood J.M.D."/>
            <person name="Zagrodzka Z.B."/>
            <person name="Johannesson K."/>
            <person name="Butlin R.K."/>
            <person name="Leder E.H."/>
        </authorList>
    </citation>
    <scope>NUCLEOTIDE SEQUENCE [LARGE SCALE GENOMIC DNA]</scope>
    <source>
        <strain evidence="2">Snail1</strain>
        <tissue evidence="2">Muscle</tissue>
    </source>
</reference>
<comment type="caution">
    <text evidence="2">The sequence shown here is derived from an EMBL/GenBank/DDBJ whole genome shotgun (WGS) entry which is preliminary data.</text>
</comment>
<accession>A0AAN9ANY2</accession>